<accession>A0A7D3XVN7</accession>
<dbReference type="CDD" id="cd07344">
    <property type="entry name" value="M48_yhfN_like"/>
    <property type="match status" value="1"/>
</dbReference>
<sequence>MLAGKKQNRTKGNMLTNSLAFGLSSFNMSIKKKIQYPNIGTVNYTYKKGCKRITLRIKKEGSIHVTIPYLVKFSQAEGFVLSKKDWIISKLNEVNQKQQPITSFRTKFSSIKTVQSNSVSKVSVVRNNNNYTVYYPSTLSINDDNLQSFLKKLTTEILRKEAKNYLPKRIDYIAKRYNFSYNKVTIRNSKTRWGSCSGKNNISLSLWLMLVPYHLIDYVILHELCHTKVKNHGKDFWQLLDMLCDGNARIYSKELKGYQIPF</sequence>
<dbReference type="EMBL" id="CP041345">
    <property type="protein sequence ID" value="QKG80091.1"/>
    <property type="molecule type" value="Genomic_DNA"/>
</dbReference>
<proteinExistence type="predicted"/>
<dbReference type="Pfam" id="PF01863">
    <property type="entry name" value="YgjP-like"/>
    <property type="match status" value="1"/>
</dbReference>
<evidence type="ECO:0000259" key="1">
    <source>
        <dbReference type="Pfam" id="PF01863"/>
    </source>
</evidence>
<dbReference type="InterPro" id="IPR002725">
    <property type="entry name" value="YgjP-like_metallopeptidase"/>
</dbReference>
<protein>
    <submittedName>
        <fullName evidence="2">M48 family metallopeptidase</fullName>
    </submittedName>
</protein>
<dbReference type="Gene3D" id="3.30.2010.10">
    <property type="entry name" value="Metalloproteases ('zincins'), catalytic domain"/>
    <property type="match status" value="1"/>
</dbReference>
<dbReference type="InterPro" id="IPR053136">
    <property type="entry name" value="UTP_pyrophosphatase-like"/>
</dbReference>
<keyword evidence="3" id="KW-1185">Reference proteome</keyword>
<dbReference type="KEGG" id="ttz:FHG85_07395"/>
<organism evidence="2 3">
    <name type="scientific">Tenuifilum thalassicum</name>
    <dbReference type="NCBI Taxonomy" id="2590900"/>
    <lineage>
        <taxon>Bacteria</taxon>
        <taxon>Pseudomonadati</taxon>
        <taxon>Bacteroidota</taxon>
        <taxon>Bacteroidia</taxon>
        <taxon>Bacteroidales</taxon>
        <taxon>Tenuifilaceae</taxon>
        <taxon>Tenuifilum</taxon>
    </lineage>
</organism>
<reference evidence="2 3" key="1">
    <citation type="submission" date="2019-07" db="EMBL/GenBank/DDBJ databases">
        <title>Thalassofilum flectens gen. nov., sp. nov., a novel moderate thermophilic anaerobe from a shallow sea hot spring in Kunashir Island (Russia), representing a new family in the order Bacteroidales, and proposal of Thalassofilacea fam. nov.</title>
        <authorList>
            <person name="Kochetkova T.V."/>
            <person name="Podosokorskaya O.A."/>
            <person name="Novikov A."/>
            <person name="Elcheninov A.G."/>
            <person name="Toshchakov S.V."/>
            <person name="Kublanov I.V."/>
        </authorList>
    </citation>
    <scope>NUCLEOTIDE SEQUENCE [LARGE SCALE GENOMIC DNA]</scope>
    <source>
        <strain evidence="2 3">38-H</strain>
    </source>
</reference>
<dbReference type="Proteomes" id="UP000500961">
    <property type="component" value="Chromosome"/>
</dbReference>
<evidence type="ECO:0000313" key="3">
    <source>
        <dbReference type="Proteomes" id="UP000500961"/>
    </source>
</evidence>
<name>A0A7D3XVN7_9BACT</name>
<dbReference type="PANTHER" id="PTHR30399:SF1">
    <property type="entry name" value="UTP PYROPHOSPHATASE"/>
    <property type="match status" value="1"/>
</dbReference>
<dbReference type="AlphaFoldDB" id="A0A7D3XVN7"/>
<evidence type="ECO:0000313" key="2">
    <source>
        <dbReference type="EMBL" id="QKG80091.1"/>
    </source>
</evidence>
<gene>
    <name evidence="2" type="ORF">FHG85_07395</name>
</gene>
<feature type="domain" description="YgjP-like metallopeptidase" evidence="1">
    <location>
        <begin position="51"/>
        <end position="256"/>
    </location>
</feature>
<dbReference type="PANTHER" id="PTHR30399">
    <property type="entry name" value="UNCHARACTERIZED PROTEIN YGJP"/>
    <property type="match status" value="1"/>
</dbReference>